<feature type="domain" description="Band 7" evidence="7">
    <location>
        <begin position="20"/>
        <end position="208"/>
    </location>
</feature>
<evidence type="ECO:0000259" key="7">
    <source>
        <dbReference type="SMART" id="SM00244"/>
    </source>
</evidence>
<dbReference type="GO" id="GO:0006508">
    <property type="term" value="P:proteolysis"/>
    <property type="evidence" value="ECO:0007669"/>
    <property type="project" value="UniProtKB-KW"/>
</dbReference>
<dbReference type="InterPro" id="IPR001107">
    <property type="entry name" value="Band_7"/>
</dbReference>
<dbReference type="EMBL" id="JACNIG010000247">
    <property type="protein sequence ID" value="MBC8432819.1"/>
    <property type="molecule type" value="Genomic_DNA"/>
</dbReference>
<name>A0A8J6NZE6_9BACT</name>
<accession>A0A8J6NZE6</accession>
<dbReference type="PIRSF" id="PIRSF005651">
    <property type="entry name" value="HflC"/>
    <property type="match status" value="1"/>
</dbReference>
<evidence type="ECO:0000256" key="6">
    <source>
        <dbReference type="PIRNR" id="PIRNR005651"/>
    </source>
</evidence>
<dbReference type="InterPro" id="IPR036013">
    <property type="entry name" value="Band_7/SPFH_dom_sf"/>
</dbReference>
<comment type="similarity">
    <text evidence="2 6">Belongs to the band 7/mec-2 family. HflC subfamily.</text>
</comment>
<evidence type="ECO:0000256" key="4">
    <source>
        <dbReference type="ARBA" id="ARBA00022989"/>
    </source>
</evidence>
<keyword evidence="8" id="KW-0378">Hydrolase</keyword>
<reference evidence="8 9" key="1">
    <citation type="submission" date="2020-08" db="EMBL/GenBank/DDBJ databases">
        <title>Bridging the membrane lipid divide: bacteria of the FCB group superphylum have the potential to synthesize archaeal ether lipids.</title>
        <authorList>
            <person name="Villanueva L."/>
            <person name="Von Meijenfeldt F.A.B."/>
            <person name="Westbye A.B."/>
            <person name="Yadav S."/>
            <person name="Hopmans E.C."/>
            <person name="Dutilh B.E."/>
            <person name="Sinninghe Damste J.S."/>
        </authorList>
    </citation>
    <scope>NUCLEOTIDE SEQUENCE [LARGE SCALE GENOMIC DNA]</scope>
    <source>
        <strain evidence="8">NIOZ-UU17</strain>
    </source>
</reference>
<evidence type="ECO:0000256" key="1">
    <source>
        <dbReference type="ARBA" id="ARBA00004167"/>
    </source>
</evidence>
<dbReference type="GO" id="GO:0008233">
    <property type="term" value="F:peptidase activity"/>
    <property type="evidence" value="ECO:0007669"/>
    <property type="project" value="UniProtKB-KW"/>
</dbReference>
<dbReference type="SMART" id="SM00244">
    <property type="entry name" value="PHB"/>
    <property type="match status" value="1"/>
</dbReference>
<organism evidence="8 9">
    <name type="scientific">Candidatus Desulfatibia vada</name>
    <dbReference type="NCBI Taxonomy" id="2841696"/>
    <lineage>
        <taxon>Bacteria</taxon>
        <taxon>Pseudomonadati</taxon>
        <taxon>Thermodesulfobacteriota</taxon>
        <taxon>Desulfobacteria</taxon>
        <taxon>Desulfobacterales</taxon>
        <taxon>Desulfobacterales incertae sedis</taxon>
        <taxon>Candidatus Desulfatibia</taxon>
    </lineage>
</organism>
<dbReference type="PANTHER" id="PTHR42911:SF1">
    <property type="entry name" value="MODULATOR OF FTSH PROTEASE HFLC"/>
    <property type="match status" value="1"/>
</dbReference>
<evidence type="ECO:0000256" key="2">
    <source>
        <dbReference type="ARBA" id="ARBA00007862"/>
    </source>
</evidence>
<proteinExistence type="inferred from homology"/>
<dbReference type="CDD" id="cd03405">
    <property type="entry name" value="SPFH_HflC"/>
    <property type="match status" value="1"/>
</dbReference>
<dbReference type="NCBIfam" id="TIGR01932">
    <property type="entry name" value="hflC"/>
    <property type="match status" value="1"/>
</dbReference>
<keyword evidence="4" id="KW-1133">Transmembrane helix</keyword>
<dbReference type="Pfam" id="PF01145">
    <property type="entry name" value="Band_7"/>
    <property type="match status" value="1"/>
</dbReference>
<comment type="subcellular location">
    <subcellularLocation>
        <location evidence="1">Membrane</location>
        <topology evidence="1">Single-pass membrane protein</topology>
    </subcellularLocation>
</comment>
<dbReference type="GO" id="GO:0016020">
    <property type="term" value="C:membrane"/>
    <property type="evidence" value="ECO:0007669"/>
    <property type="project" value="UniProtKB-SubCell"/>
</dbReference>
<evidence type="ECO:0000313" key="9">
    <source>
        <dbReference type="Proteomes" id="UP000605201"/>
    </source>
</evidence>
<evidence type="ECO:0000256" key="5">
    <source>
        <dbReference type="ARBA" id="ARBA00023136"/>
    </source>
</evidence>
<dbReference type="PANTHER" id="PTHR42911">
    <property type="entry name" value="MODULATOR OF FTSH PROTEASE HFLC"/>
    <property type="match status" value="1"/>
</dbReference>
<keyword evidence="8" id="KW-0645">Protease</keyword>
<gene>
    <name evidence="8" type="primary">hflC</name>
    <name evidence="8" type="ORF">H8D96_12985</name>
</gene>
<protein>
    <recommendedName>
        <fullName evidence="6">Protein HflC</fullName>
    </recommendedName>
</protein>
<dbReference type="AlphaFoldDB" id="A0A8J6NZE6"/>
<sequence>MKFKGVLLIVAAAVIALVYFSAYVVDETEQVVVTQFGKVVGTPKYASGLYFKLPFIQDATYFPKNLQLWDGDPGQIPTLDKTYLWVDTFARWKIVDPVKFFQTVNNTVSAQGRLDDIIDPAVRNLITENRLIEAVRQTNRGMDTFEHGIEEAKDVKSFHITIGREKITKQILEQAQPKLSKFGIEVVDVKIKRINYVEQVRDSVYGRMIAERKQIAEKFRSEGKGEARKILGDKEKELKQITSEAYRKAQTLKGTADAEATKLYADSYGVDPDFYSFIKTLEIYSETLDKDSSLVISTDSEFFKYLKGYAP</sequence>
<keyword evidence="3" id="KW-0812">Transmembrane</keyword>
<evidence type="ECO:0000256" key="3">
    <source>
        <dbReference type="ARBA" id="ARBA00022692"/>
    </source>
</evidence>
<evidence type="ECO:0000313" key="8">
    <source>
        <dbReference type="EMBL" id="MBC8432819.1"/>
    </source>
</evidence>
<dbReference type="InterPro" id="IPR010200">
    <property type="entry name" value="HflC"/>
</dbReference>
<dbReference type="SUPFAM" id="SSF117892">
    <property type="entry name" value="Band 7/SPFH domain"/>
    <property type="match status" value="1"/>
</dbReference>
<dbReference type="Proteomes" id="UP000605201">
    <property type="component" value="Unassembled WGS sequence"/>
</dbReference>
<comment type="caution">
    <text evidence="8">The sequence shown here is derived from an EMBL/GenBank/DDBJ whole genome shotgun (WGS) entry which is preliminary data.</text>
</comment>
<keyword evidence="5" id="KW-0472">Membrane</keyword>
<comment type="function">
    <text evidence="6">HflC and HflK could regulate a protease.</text>
</comment>
<dbReference type="Gene3D" id="3.30.479.30">
    <property type="entry name" value="Band 7 domain"/>
    <property type="match status" value="1"/>
</dbReference>